<feature type="domain" description="HTH tetR-type" evidence="6">
    <location>
        <begin position="8"/>
        <end position="68"/>
    </location>
</feature>
<dbReference type="Gene3D" id="1.10.357.10">
    <property type="entry name" value="Tetracycline Repressor, domain 2"/>
    <property type="match status" value="1"/>
</dbReference>
<evidence type="ECO:0000256" key="2">
    <source>
        <dbReference type="ARBA" id="ARBA00023015"/>
    </source>
</evidence>
<keyword evidence="8" id="KW-1185">Reference proteome</keyword>
<evidence type="ECO:0000256" key="4">
    <source>
        <dbReference type="ARBA" id="ARBA00023163"/>
    </source>
</evidence>
<dbReference type="InterPro" id="IPR036271">
    <property type="entry name" value="Tet_transcr_reg_TetR-rel_C_sf"/>
</dbReference>
<dbReference type="Proteomes" id="UP000320876">
    <property type="component" value="Unassembled WGS sequence"/>
</dbReference>
<dbReference type="SUPFAM" id="SSF48498">
    <property type="entry name" value="Tetracyclin repressor-like, C-terminal domain"/>
    <property type="match status" value="1"/>
</dbReference>
<dbReference type="PANTHER" id="PTHR30055:SF228">
    <property type="entry name" value="TRANSCRIPTIONAL REGULATOR-RELATED"/>
    <property type="match status" value="1"/>
</dbReference>
<dbReference type="Pfam" id="PF00440">
    <property type="entry name" value="TetR_N"/>
    <property type="match status" value="1"/>
</dbReference>
<evidence type="ECO:0000313" key="7">
    <source>
        <dbReference type="EMBL" id="TQJ02236.1"/>
    </source>
</evidence>
<dbReference type="RefSeq" id="WP_141997076.1">
    <property type="nucleotide sequence ID" value="NZ_VFML01000001.1"/>
</dbReference>
<organism evidence="7 8">
    <name type="scientific">Amycolatopsis cihanbeyliensis</name>
    <dbReference type="NCBI Taxonomy" id="1128664"/>
    <lineage>
        <taxon>Bacteria</taxon>
        <taxon>Bacillati</taxon>
        <taxon>Actinomycetota</taxon>
        <taxon>Actinomycetes</taxon>
        <taxon>Pseudonocardiales</taxon>
        <taxon>Pseudonocardiaceae</taxon>
        <taxon>Amycolatopsis</taxon>
    </lineage>
</organism>
<proteinExistence type="predicted"/>
<gene>
    <name evidence="7" type="ORF">FB471_1958</name>
</gene>
<dbReference type="GO" id="GO:0003700">
    <property type="term" value="F:DNA-binding transcription factor activity"/>
    <property type="evidence" value="ECO:0007669"/>
    <property type="project" value="TreeGrafter"/>
</dbReference>
<dbReference type="InterPro" id="IPR009057">
    <property type="entry name" value="Homeodomain-like_sf"/>
</dbReference>
<dbReference type="EMBL" id="VFML01000001">
    <property type="protein sequence ID" value="TQJ02236.1"/>
    <property type="molecule type" value="Genomic_DNA"/>
</dbReference>
<dbReference type="InterPro" id="IPR001647">
    <property type="entry name" value="HTH_TetR"/>
</dbReference>
<dbReference type="GO" id="GO:0000976">
    <property type="term" value="F:transcription cis-regulatory region binding"/>
    <property type="evidence" value="ECO:0007669"/>
    <property type="project" value="TreeGrafter"/>
</dbReference>
<dbReference type="OrthoDB" id="9816296at2"/>
<dbReference type="InterPro" id="IPR023772">
    <property type="entry name" value="DNA-bd_HTH_TetR-type_CS"/>
</dbReference>
<dbReference type="SUPFAM" id="SSF46689">
    <property type="entry name" value="Homeodomain-like"/>
    <property type="match status" value="1"/>
</dbReference>
<dbReference type="AlphaFoldDB" id="A0A542DGP3"/>
<keyword evidence="3 5" id="KW-0238">DNA-binding</keyword>
<evidence type="ECO:0000256" key="3">
    <source>
        <dbReference type="ARBA" id="ARBA00023125"/>
    </source>
</evidence>
<dbReference type="PANTHER" id="PTHR30055">
    <property type="entry name" value="HTH-TYPE TRANSCRIPTIONAL REGULATOR RUTR"/>
    <property type="match status" value="1"/>
</dbReference>
<evidence type="ECO:0000259" key="6">
    <source>
        <dbReference type="PROSITE" id="PS50977"/>
    </source>
</evidence>
<reference evidence="7 8" key="1">
    <citation type="submission" date="2019-06" db="EMBL/GenBank/DDBJ databases">
        <title>Sequencing the genomes of 1000 actinobacteria strains.</title>
        <authorList>
            <person name="Klenk H.-P."/>
        </authorList>
    </citation>
    <scope>NUCLEOTIDE SEQUENCE [LARGE SCALE GENOMIC DNA]</scope>
    <source>
        <strain evidence="7 8">DSM 45679</strain>
    </source>
</reference>
<evidence type="ECO:0000256" key="5">
    <source>
        <dbReference type="PROSITE-ProRule" id="PRU00335"/>
    </source>
</evidence>
<protein>
    <submittedName>
        <fullName evidence="7">TetR family transcriptional regulator</fullName>
    </submittedName>
</protein>
<keyword evidence="1" id="KW-0678">Repressor</keyword>
<evidence type="ECO:0000256" key="1">
    <source>
        <dbReference type="ARBA" id="ARBA00022491"/>
    </source>
</evidence>
<feature type="DNA-binding region" description="H-T-H motif" evidence="5">
    <location>
        <begin position="31"/>
        <end position="50"/>
    </location>
</feature>
<dbReference type="PROSITE" id="PS50977">
    <property type="entry name" value="HTH_TETR_2"/>
    <property type="match status" value="1"/>
</dbReference>
<comment type="caution">
    <text evidence="7">The sequence shown here is derived from an EMBL/GenBank/DDBJ whole genome shotgun (WGS) entry which is preliminary data.</text>
</comment>
<keyword evidence="4" id="KW-0804">Transcription</keyword>
<keyword evidence="2" id="KW-0805">Transcription regulation</keyword>
<dbReference type="PROSITE" id="PS01081">
    <property type="entry name" value="HTH_TETR_1"/>
    <property type="match status" value="1"/>
</dbReference>
<sequence length="232" mass="26001">MPKLVDHDQRRAELARVVWEVISRDGIEGATVRKIAERAGVSVGGLRHYFDSQRGLLLFAAKAMIDKVTGRIAEHLRGDLPGRDRARLILEELLPLDADRRVDVDVWLACLMRSRSDESLAELRALGLPGERHICRLAVAYLCAQPSPEHIGDQLPDARLERQVVRLHTFVDGLALQVAMYPQEFPVGEVRRLLDEELATLLFDGPSPWSSVADGRRSRIRTNRGECGSEDV</sequence>
<accession>A0A542DGP3</accession>
<dbReference type="InterPro" id="IPR039538">
    <property type="entry name" value="BetI_C"/>
</dbReference>
<name>A0A542DGP3_AMYCI</name>
<dbReference type="Pfam" id="PF13977">
    <property type="entry name" value="TetR_C_6"/>
    <property type="match status" value="1"/>
</dbReference>
<evidence type="ECO:0000313" key="8">
    <source>
        <dbReference type="Proteomes" id="UP000320876"/>
    </source>
</evidence>
<dbReference type="InterPro" id="IPR050109">
    <property type="entry name" value="HTH-type_TetR-like_transc_reg"/>
</dbReference>